<feature type="region of interest" description="Disordered" evidence="1">
    <location>
        <begin position="58"/>
        <end position="78"/>
    </location>
</feature>
<evidence type="ECO:0000313" key="3">
    <source>
        <dbReference type="Proteomes" id="UP000596660"/>
    </source>
</evidence>
<dbReference type="EnsemblPlants" id="AUR62039813-RA">
    <property type="protein sequence ID" value="AUR62039813-RA:cds"/>
    <property type="gene ID" value="AUR62039813"/>
</dbReference>
<proteinExistence type="predicted"/>
<evidence type="ECO:0000256" key="1">
    <source>
        <dbReference type="SAM" id="MobiDB-lite"/>
    </source>
</evidence>
<accession>A0A803N3H1</accession>
<feature type="region of interest" description="Disordered" evidence="1">
    <location>
        <begin position="244"/>
        <end position="266"/>
    </location>
</feature>
<feature type="region of interest" description="Disordered" evidence="1">
    <location>
        <begin position="1"/>
        <end position="34"/>
    </location>
</feature>
<feature type="compositionally biased region" description="Polar residues" evidence="1">
    <location>
        <begin position="64"/>
        <end position="78"/>
    </location>
</feature>
<dbReference type="Gramene" id="AUR62039813-RA">
    <property type="protein sequence ID" value="AUR62039813-RA:cds"/>
    <property type="gene ID" value="AUR62039813"/>
</dbReference>
<protein>
    <submittedName>
        <fullName evidence="2">Uncharacterized protein</fullName>
    </submittedName>
</protein>
<name>A0A803N3H1_CHEQI</name>
<evidence type="ECO:0000313" key="2">
    <source>
        <dbReference type="EnsemblPlants" id="AUR62039813-RA:cds"/>
    </source>
</evidence>
<organism evidence="2 3">
    <name type="scientific">Chenopodium quinoa</name>
    <name type="common">Quinoa</name>
    <dbReference type="NCBI Taxonomy" id="63459"/>
    <lineage>
        <taxon>Eukaryota</taxon>
        <taxon>Viridiplantae</taxon>
        <taxon>Streptophyta</taxon>
        <taxon>Embryophyta</taxon>
        <taxon>Tracheophyta</taxon>
        <taxon>Spermatophyta</taxon>
        <taxon>Magnoliopsida</taxon>
        <taxon>eudicotyledons</taxon>
        <taxon>Gunneridae</taxon>
        <taxon>Pentapetalae</taxon>
        <taxon>Caryophyllales</taxon>
        <taxon>Chenopodiaceae</taxon>
        <taxon>Chenopodioideae</taxon>
        <taxon>Atripliceae</taxon>
        <taxon>Chenopodium</taxon>
    </lineage>
</organism>
<keyword evidence="3" id="KW-1185">Reference proteome</keyword>
<sequence>MSSIGPNQDMEHELDSTDEELPIPQSKSKDKSNAIQWKIRKMKALTRKAVMAKRRRNVDLASSHGGSSTPNHTLHQHYSTTRELVEMLGLEVEHLNHDKNDKENGNLSFLKRISLEEDPLCATKSMDAAKKNVTLNEHGQPVGPDDSTCNEFISFLGTIARKANILPLTVKNWPILRNEKKEELWDYVLKKDNKTTKNPSLAQMFIATRKEKLTKRKPGDLRDKLMTELEKLDSEEEVESVISTINGSDNKKKSRLNFHGRGVSST</sequence>
<dbReference type="AlphaFoldDB" id="A0A803N3H1"/>
<reference evidence="2" key="1">
    <citation type="journal article" date="2017" name="Nature">
        <title>The genome of Chenopodium quinoa.</title>
        <authorList>
            <person name="Jarvis D.E."/>
            <person name="Ho Y.S."/>
            <person name="Lightfoot D.J."/>
            <person name="Schmoeckel S.M."/>
            <person name="Li B."/>
            <person name="Borm T.J.A."/>
            <person name="Ohyanagi H."/>
            <person name="Mineta K."/>
            <person name="Michell C.T."/>
            <person name="Saber N."/>
            <person name="Kharbatia N.M."/>
            <person name="Rupper R.R."/>
            <person name="Sharp A.R."/>
            <person name="Dally N."/>
            <person name="Boughton B.A."/>
            <person name="Woo Y.H."/>
            <person name="Gao G."/>
            <person name="Schijlen E.G.W.M."/>
            <person name="Guo X."/>
            <person name="Momin A.A."/>
            <person name="Negrao S."/>
            <person name="Al-Babili S."/>
            <person name="Gehring C."/>
            <person name="Roessner U."/>
            <person name="Jung C."/>
            <person name="Murphy K."/>
            <person name="Arold S.T."/>
            <person name="Gojobori T."/>
            <person name="van der Linden C.G."/>
            <person name="van Loo E.N."/>
            <person name="Jellen E.N."/>
            <person name="Maughan P.J."/>
            <person name="Tester M."/>
        </authorList>
    </citation>
    <scope>NUCLEOTIDE SEQUENCE [LARGE SCALE GENOMIC DNA]</scope>
    <source>
        <strain evidence="2">cv. PI 614886</strain>
    </source>
</reference>
<dbReference type="Proteomes" id="UP000596660">
    <property type="component" value="Unplaced"/>
</dbReference>
<reference evidence="2" key="2">
    <citation type="submission" date="2021-03" db="UniProtKB">
        <authorList>
            <consortium name="EnsemblPlants"/>
        </authorList>
    </citation>
    <scope>IDENTIFICATION</scope>
</reference>